<dbReference type="EMBL" id="CM035438">
    <property type="protein sequence ID" value="KAH7285782.1"/>
    <property type="molecule type" value="Genomic_DNA"/>
</dbReference>
<evidence type="ECO:0000256" key="11">
    <source>
        <dbReference type="SAM" id="Phobius"/>
    </source>
</evidence>
<evidence type="ECO:0000256" key="7">
    <source>
        <dbReference type="ARBA" id="ARBA00023065"/>
    </source>
</evidence>
<comment type="caution">
    <text evidence="15">The sequence shown here is derived from an EMBL/GenBank/DDBJ whole genome shotgun (WGS) entry which is preliminary data.</text>
</comment>
<evidence type="ECO:0000313" key="16">
    <source>
        <dbReference type="Proteomes" id="UP000825935"/>
    </source>
</evidence>
<feature type="transmembrane region" description="Helical" evidence="11">
    <location>
        <begin position="193"/>
        <end position="214"/>
    </location>
</feature>
<feature type="transmembrane region" description="Helical" evidence="11">
    <location>
        <begin position="406"/>
        <end position="428"/>
    </location>
</feature>
<evidence type="ECO:0000256" key="2">
    <source>
        <dbReference type="ARBA" id="ARBA00022448"/>
    </source>
</evidence>
<evidence type="ECO:0000256" key="8">
    <source>
        <dbReference type="ARBA" id="ARBA00023136"/>
    </source>
</evidence>
<keyword evidence="2" id="KW-0813">Transport</keyword>
<comment type="similarity">
    <text evidence="9">Belongs to the monovalent cation:proton antiporter 2 (CPA2) transporter (TC 2.A.37) family. CHX (TC 2.A.37.4) subfamily.</text>
</comment>
<feature type="domain" description="Cation/H(+) antiporter central" evidence="13">
    <location>
        <begin position="481"/>
        <end position="616"/>
    </location>
</feature>
<evidence type="ECO:0000256" key="4">
    <source>
        <dbReference type="ARBA" id="ARBA00022692"/>
    </source>
</evidence>
<feature type="region of interest" description="Disordered" evidence="10">
    <location>
        <begin position="785"/>
        <end position="804"/>
    </location>
</feature>
<dbReference type="GO" id="GO:1902600">
    <property type="term" value="P:proton transmembrane transport"/>
    <property type="evidence" value="ECO:0007669"/>
    <property type="project" value="InterPro"/>
</dbReference>
<evidence type="ECO:0000256" key="10">
    <source>
        <dbReference type="SAM" id="MobiDB-lite"/>
    </source>
</evidence>
<sequence>MLRNSTLPCFPAREAVSDGVLQGDNPIKFALPLLIIQTAVVLLVTRTMAWLLRPLKQPRVLAEIVGGVLLGPTGLGRSKAYLDSIFPKISLTLLDTIATLGLLFFLFMVGLELDLKEIRKSGKKAFIIAIAGIGLPFSGGIAVAYIIHGGMSVHAKMGPLIVFMGVPLSITAFPVLMRIMAELKLLGAPLAKMVVPAAAINDVCAWILLAIGVAISGPSGSPVTPLYVILWGAGFVVFMIFVVKRLMERLAFRVTGREDVSERYVCVTLMGVLVSAFSTDLIGIHPLFGAFIFGLIIPNEGPFAQMLIEKIEDFVTVLMLPLFFASSGLKTNLGSIDNGRAVGYLALLICTAATGKIIGTVIVALWMKLSVREAFAFGFLMNTKGLVELIVLNIGKDLGIFDDQTFALLVLMCLLLMLFTTPAVKALYKPARDPVPYIHRKLEGVQKDQLRILACVHGTRAIPAVLNLVEACKATSKKKPLKLFAMHMVELTERTSSIMTLSRAVSMQNERTLHTSFSNIDNIFVAFEAYGRIAKIPVRLLSVVSELGNMHLDVCNAALEKRANIIIVPYSFYQREDGSIENLNPEFRAVGQKVMRNAPCSVGVLVDRGLWGEDQLHETTIPHKVAVLFFGGADDREALAFGVKLAEHPNVTLWILRFVLQQDMGSCHLLDLDEVTNEHEEKLDEETLASVQAFRVEDIPEATTGRSIYYEEHMYRSSIESVLSIARCADFSLLLVGKGHTKIGYRPTSERELESSDLGLVGDALSSACWDIKASVLVIQQHNSPSSLHNRHSHSSSPNAAINL</sequence>
<comment type="subcellular location">
    <subcellularLocation>
        <location evidence="1">Membrane</location>
        <topology evidence="1">Multi-pass membrane protein</topology>
    </subcellularLocation>
</comment>
<evidence type="ECO:0000256" key="9">
    <source>
        <dbReference type="ARBA" id="ARBA00038341"/>
    </source>
</evidence>
<dbReference type="Gene3D" id="3.40.50.12370">
    <property type="match status" value="1"/>
</dbReference>
<evidence type="ECO:0008006" key="17">
    <source>
        <dbReference type="Google" id="ProtNLM"/>
    </source>
</evidence>
<feature type="transmembrane region" description="Helical" evidence="11">
    <location>
        <begin position="125"/>
        <end position="148"/>
    </location>
</feature>
<dbReference type="Pfam" id="PF23259">
    <property type="entry name" value="CHX17_C"/>
    <property type="match status" value="1"/>
</dbReference>
<dbReference type="InterPro" id="IPR038770">
    <property type="entry name" value="Na+/solute_symporter_sf"/>
</dbReference>
<feature type="transmembrane region" description="Helical" evidence="11">
    <location>
        <begin position="341"/>
        <end position="367"/>
    </location>
</feature>
<feature type="transmembrane region" description="Helical" evidence="11">
    <location>
        <begin position="226"/>
        <end position="243"/>
    </location>
</feature>
<dbReference type="PANTHER" id="PTHR32468">
    <property type="entry name" value="CATION/H + ANTIPORTER"/>
    <property type="match status" value="1"/>
</dbReference>
<feature type="domain" description="Cation/H(+) antiporter C-terminal" evidence="14">
    <location>
        <begin position="625"/>
        <end position="782"/>
    </location>
</feature>
<dbReference type="Pfam" id="PF23256">
    <property type="entry name" value="CHX17_2nd"/>
    <property type="match status" value="1"/>
</dbReference>
<organism evidence="15 16">
    <name type="scientific">Ceratopteris richardii</name>
    <name type="common">Triangle waterfern</name>
    <dbReference type="NCBI Taxonomy" id="49495"/>
    <lineage>
        <taxon>Eukaryota</taxon>
        <taxon>Viridiplantae</taxon>
        <taxon>Streptophyta</taxon>
        <taxon>Embryophyta</taxon>
        <taxon>Tracheophyta</taxon>
        <taxon>Polypodiopsida</taxon>
        <taxon>Polypodiidae</taxon>
        <taxon>Polypodiales</taxon>
        <taxon>Pteridineae</taxon>
        <taxon>Pteridaceae</taxon>
        <taxon>Parkerioideae</taxon>
        <taxon>Ceratopteris</taxon>
    </lineage>
</organism>
<keyword evidence="8 11" id="KW-0472">Membrane</keyword>
<evidence type="ECO:0000256" key="3">
    <source>
        <dbReference type="ARBA" id="ARBA00022538"/>
    </source>
</evidence>
<name>A0A8T2QNL1_CERRI</name>
<dbReference type="Proteomes" id="UP000825935">
    <property type="component" value="Chromosome 33"/>
</dbReference>
<proteinExistence type="inferred from homology"/>
<feature type="transmembrane region" description="Helical" evidence="11">
    <location>
        <begin position="89"/>
        <end position="113"/>
    </location>
</feature>
<keyword evidence="6 11" id="KW-1133">Transmembrane helix</keyword>
<dbReference type="OMA" id="PHEDNAM"/>
<dbReference type="InterPro" id="IPR006153">
    <property type="entry name" value="Cation/H_exchanger_TM"/>
</dbReference>
<accession>A0A8T2QNL1</accession>
<evidence type="ECO:0000259" key="14">
    <source>
        <dbReference type="Pfam" id="PF23259"/>
    </source>
</evidence>
<keyword evidence="16" id="KW-1185">Reference proteome</keyword>
<dbReference type="OrthoDB" id="2687058at2759"/>
<evidence type="ECO:0000256" key="5">
    <source>
        <dbReference type="ARBA" id="ARBA00022958"/>
    </source>
</evidence>
<reference evidence="15" key="1">
    <citation type="submission" date="2021-08" db="EMBL/GenBank/DDBJ databases">
        <title>WGS assembly of Ceratopteris richardii.</title>
        <authorList>
            <person name="Marchant D.B."/>
            <person name="Chen G."/>
            <person name="Jenkins J."/>
            <person name="Shu S."/>
            <person name="Leebens-Mack J."/>
            <person name="Grimwood J."/>
            <person name="Schmutz J."/>
            <person name="Soltis P."/>
            <person name="Soltis D."/>
            <person name="Chen Z.-H."/>
        </authorList>
    </citation>
    <scope>NUCLEOTIDE SEQUENCE</scope>
    <source>
        <strain evidence="15">Whitten #5841</strain>
        <tissue evidence="15">Leaf</tissue>
    </source>
</reference>
<evidence type="ECO:0000259" key="12">
    <source>
        <dbReference type="Pfam" id="PF00999"/>
    </source>
</evidence>
<feature type="transmembrane region" description="Helical" evidence="11">
    <location>
        <begin position="60"/>
        <end position="77"/>
    </location>
</feature>
<dbReference type="InterPro" id="IPR057290">
    <property type="entry name" value="CHX17_C"/>
</dbReference>
<dbReference type="Pfam" id="PF00999">
    <property type="entry name" value="Na_H_Exchanger"/>
    <property type="match status" value="1"/>
</dbReference>
<dbReference type="GO" id="GO:0015297">
    <property type="term" value="F:antiporter activity"/>
    <property type="evidence" value="ECO:0007669"/>
    <property type="project" value="InterPro"/>
</dbReference>
<evidence type="ECO:0000313" key="15">
    <source>
        <dbReference type="EMBL" id="KAH7285782.1"/>
    </source>
</evidence>
<evidence type="ECO:0000259" key="13">
    <source>
        <dbReference type="Pfam" id="PF23256"/>
    </source>
</evidence>
<dbReference type="PANTHER" id="PTHR32468:SF0">
    <property type="entry name" value="K(+)_H(+) ANTIPORTER 1"/>
    <property type="match status" value="1"/>
</dbReference>
<feature type="transmembrane region" description="Helical" evidence="11">
    <location>
        <begin position="160"/>
        <end position="181"/>
    </location>
</feature>
<dbReference type="GO" id="GO:0006885">
    <property type="term" value="P:regulation of pH"/>
    <property type="evidence" value="ECO:0007669"/>
    <property type="project" value="TreeGrafter"/>
</dbReference>
<feature type="transmembrane region" description="Helical" evidence="11">
    <location>
        <begin position="29"/>
        <end position="48"/>
    </location>
</feature>
<dbReference type="InterPro" id="IPR057291">
    <property type="entry name" value="CHX17_2nd"/>
</dbReference>
<protein>
    <recommendedName>
        <fullName evidence="17">Cation/H+ exchanger domain-containing protein</fullName>
    </recommendedName>
</protein>
<keyword evidence="7" id="KW-0406">Ion transport</keyword>
<evidence type="ECO:0000256" key="1">
    <source>
        <dbReference type="ARBA" id="ARBA00004141"/>
    </source>
</evidence>
<keyword evidence="3" id="KW-0633">Potassium transport</keyword>
<evidence type="ECO:0000256" key="6">
    <source>
        <dbReference type="ARBA" id="ARBA00022989"/>
    </source>
</evidence>
<dbReference type="AlphaFoldDB" id="A0A8T2QNL1"/>
<dbReference type="GO" id="GO:0012505">
    <property type="term" value="C:endomembrane system"/>
    <property type="evidence" value="ECO:0007669"/>
    <property type="project" value="TreeGrafter"/>
</dbReference>
<feature type="compositionally biased region" description="Low complexity" evidence="10">
    <location>
        <begin position="795"/>
        <end position="804"/>
    </location>
</feature>
<feature type="domain" description="Cation/H+ exchanger transmembrane" evidence="12">
    <location>
        <begin position="44"/>
        <end position="424"/>
    </location>
</feature>
<keyword evidence="5" id="KW-0630">Potassium</keyword>
<dbReference type="InterPro" id="IPR050794">
    <property type="entry name" value="CPA2_transporter"/>
</dbReference>
<feature type="transmembrane region" description="Helical" evidence="11">
    <location>
        <begin position="374"/>
        <end position="394"/>
    </location>
</feature>
<gene>
    <name evidence="15" type="ORF">KP509_33G045800</name>
</gene>
<dbReference type="GO" id="GO:0006813">
    <property type="term" value="P:potassium ion transport"/>
    <property type="evidence" value="ECO:0007669"/>
    <property type="project" value="UniProtKB-KW"/>
</dbReference>
<dbReference type="Gene3D" id="1.20.1530.20">
    <property type="match status" value="1"/>
</dbReference>
<keyword evidence="4 11" id="KW-0812">Transmembrane</keyword>
<feature type="transmembrane region" description="Helical" evidence="11">
    <location>
        <begin position="264"/>
        <end position="297"/>
    </location>
</feature>
<dbReference type="GO" id="GO:0016020">
    <property type="term" value="C:membrane"/>
    <property type="evidence" value="ECO:0007669"/>
    <property type="project" value="UniProtKB-SubCell"/>
</dbReference>